<dbReference type="AlphaFoldDB" id="A0AAV4XF66"/>
<gene>
    <name evidence="1" type="ORF">CEXT_680321</name>
</gene>
<keyword evidence="2" id="KW-1185">Reference proteome</keyword>
<evidence type="ECO:0000313" key="2">
    <source>
        <dbReference type="Proteomes" id="UP001054945"/>
    </source>
</evidence>
<evidence type="ECO:0000313" key="1">
    <source>
        <dbReference type="EMBL" id="GIY93685.1"/>
    </source>
</evidence>
<accession>A0AAV4XF66</accession>
<dbReference type="EMBL" id="BPLR01017691">
    <property type="protein sequence ID" value="GIY93685.1"/>
    <property type="molecule type" value="Genomic_DNA"/>
</dbReference>
<organism evidence="1 2">
    <name type="scientific">Caerostris extrusa</name>
    <name type="common">Bark spider</name>
    <name type="synonym">Caerostris bankana</name>
    <dbReference type="NCBI Taxonomy" id="172846"/>
    <lineage>
        <taxon>Eukaryota</taxon>
        <taxon>Metazoa</taxon>
        <taxon>Ecdysozoa</taxon>
        <taxon>Arthropoda</taxon>
        <taxon>Chelicerata</taxon>
        <taxon>Arachnida</taxon>
        <taxon>Araneae</taxon>
        <taxon>Araneomorphae</taxon>
        <taxon>Entelegynae</taxon>
        <taxon>Araneoidea</taxon>
        <taxon>Araneidae</taxon>
        <taxon>Caerostris</taxon>
    </lineage>
</organism>
<sequence length="78" mass="8315">MRDGALLVSKDCGPMLAKGLQKIINKFEETCSFAMKSGRGRKSVASMSVEDGAAALQEKSSSGVQTCPILRHACEHDT</sequence>
<reference evidence="1 2" key="1">
    <citation type="submission" date="2021-06" db="EMBL/GenBank/DDBJ databases">
        <title>Caerostris extrusa draft genome.</title>
        <authorList>
            <person name="Kono N."/>
            <person name="Arakawa K."/>
        </authorList>
    </citation>
    <scope>NUCLEOTIDE SEQUENCE [LARGE SCALE GENOMIC DNA]</scope>
</reference>
<protein>
    <submittedName>
        <fullName evidence="1">Uncharacterized protein</fullName>
    </submittedName>
</protein>
<name>A0AAV4XF66_CAEEX</name>
<comment type="caution">
    <text evidence="1">The sequence shown here is derived from an EMBL/GenBank/DDBJ whole genome shotgun (WGS) entry which is preliminary data.</text>
</comment>
<dbReference type="Proteomes" id="UP001054945">
    <property type="component" value="Unassembled WGS sequence"/>
</dbReference>
<proteinExistence type="predicted"/>